<protein>
    <submittedName>
        <fullName evidence="2">Uncharacterized protein</fullName>
    </submittedName>
</protein>
<reference evidence="2 3" key="1">
    <citation type="journal article" date="2004" name="Science">
        <title>Illuminating the evolutionary history of chlamydiae.</title>
        <authorList>
            <person name="Horn M."/>
            <person name="Collingro A."/>
            <person name="Schmitz-Esser S."/>
            <person name="Beier C.L."/>
            <person name="Purkhold U."/>
            <person name="Fartmann B."/>
            <person name="Brandt P."/>
            <person name="Nyakatura G.J."/>
            <person name="Droege M."/>
            <person name="Frishman D."/>
            <person name="Rattei T."/>
            <person name="Mewes H."/>
            <person name="Wagner M."/>
        </authorList>
    </citation>
    <scope>NUCLEOTIDE SEQUENCE [LARGE SCALE GENOMIC DNA]</scope>
    <source>
        <strain evidence="2 3">UWE25</strain>
    </source>
</reference>
<gene>
    <name evidence="2" type="ORF">PC_RS06755</name>
</gene>
<evidence type="ECO:0000256" key="1">
    <source>
        <dbReference type="SAM" id="MobiDB-lite"/>
    </source>
</evidence>
<feature type="compositionally biased region" description="Polar residues" evidence="1">
    <location>
        <begin position="1"/>
        <end position="18"/>
    </location>
</feature>
<dbReference type="AlphaFoldDB" id="A0A2P9HA20"/>
<feature type="region of interest" description="Disordered" evidence="1">
    <location>
        <begin position="1"/>
        <end position="31"/>
    </location>
</feature>
<dbReference type="EMBL" id="BX908798">
    <property type="protein sequence ID" value="SPJ31859.1"/>
    <property type="molecule type" value="Genomic_DNA"/>
</dbReference>
<sequence>MTSMSLNEINDSSKSLTHQKNEALKTKSSTKQNFVKSPISLNKPIPSIPKNLNKENFKNLDWKKTFNSDEKKFLNYLLHLKPVQGDCIEEKHATWWIKNFGIEKIKIALQVYWQQQSKFKNSYANEASSICQASFK</sequence>
<dbReference type="KEGG" id="pcu:PC_RS06755"/>
<keyword evidence="3" id="KW-1185">Reference proteome</keyword>
<proteinExistence type="predicted"/>
<evidence type="ECO:0000313" key="3">
    <source>
        <dbReference type="Proteomes" id="UP000000529"/>
    </source>
</evidence>
<accession>A0A2P9HA20</accession>
<dbReference type="Proteomes" id="UP000000529">
    <property type="component" value="Chromosome"/>
</dbReference>
<organism evidence="2 3">
    <name type="scientific">Protochlamydia amoebophila (strain UWE25)</name>
    <dbReference type="NCBI Taxonomy" id="264201"/>
    <lineage>
        <taxon>Bacteria</taxon>
        <taxon>Pseudomonadati</taxon>
        <taxon>Chlamydiota</taxon>
        <taxon>Chlamydiia</taxon>
        <taxon>Parachlamydiales</taxon>
        <taxon>Parachlamydiaceae</taxon>
        <taxon>Candidatus Protochlamydia</taxon>
    </lineage>
</organism>
<name>A0A2P9HA20_PARUW</name>
<evidence type="ECO:0000313" key="2">
    <source>
        <dbReference type="EMBL" id="SPJ31859.1"/>
    </source>
</evidence>